<protein>
    <submittedName>
        <fullName evidence="3">SDR family NAD(P)-dependent oxidoreductase</fullName>
    </submittedName>
</protein>
<keyword evidence="2" id="KW-0560">Oxidoreductase</keyword>
<accession>A0A9D1YTY1</accession>
<evidence type="ECO:0000313" key="3">
    <source>
        <dbReference type="EMBL" id="HIY65067.1"/>
    </source>
</evidence>
<evidence type="ECO:0000313" key="4">
    <source>
        <dbReference type="Proteomes" id="UP000824005"/>
    </source>
</evidence>
<dbReference type="Gene3D" id="3.40.50.720">
    <property type="entry name" value="NAD(P)-binding Rossmann-like Domain"/>
    <property type="match status" value="1"/>
</dbReference>
<reference evidence="3" key="1">
    <citation type="journal article" date="2021" name="PeerJ">
        <title>Extensive microbial diversity within the chicken gut microbiome revealed by metagenomics and culture.</title>
        <authorList>
            <person name="Gilroy R."/>
            <person name="Ravi A."/>
            <person name="Getino M."/>
            <person name="Pursley I."/>
            <person name="Horton D.L."/>
            <person name="Alikhan N.F."/>
            <person name="Baker D."/>
            <person name="Gharbi K."/>
            <person name="Hall N."/>
            <person name="Watson M."/>
            <person name="Adriaenssens E.M."/>
            <person name="Foster-Nyarko E."/>
            <person name="Jarju S."/>
            <person name="Secka A."/>
            <person name="Antonio M."/>
            <person name="Oren A."/>
            <person name="Chaudhuri R.R."/>
            <person name="La Ragione R."/>
            <person name="Hildebrand F."/>
            <person name="Pallen M.J."/>
        </authorList>
    </citation>
    <scope>NUCLEOTIDE SEQUENCE</scope>
    <source>
        <strain evidence="3">ChiGjej1B1-98</strain>
    </source>
</reference>
<dbReference type="PRINTS" id="PR00081">
    <property type="entry name" value="GDHRDH"/>
</dbReference>
<evidence type="ECO:0000256" key="1">
    <source>
        <dbReference type="ARBA" id="ARBA00006484"/>
    </source>
</evidence>
<dbReference type="PANTHER" id="PTHR43115:SF4">
    <property type="entry name" value="DEHYDROGENASE_REDUCTASE SDR FAMILY MEMBER 11"/>
    <property type="match status" value="1"/>
</dbReference>
<evidence type="ECO:0000256" key="2">
    <source>
        <dbReference type="ARBA" id="ARBA00023002"/>
    </source>
</evidence>
<dbReference type="GO" id="GO:0016491">
    <property type="term" value="F:oxidoreductase activity"/>
    <property type="evidence" value="ECO:0007669"/>
    <property type="project" value="UniProtKB-KW"/>
</dbReference>
<dbReference type="AlphaFoldDB" id="A0A9D1YTY1"/>
<dbReference type="Proteomes" id="UP000824005">
    <property type="component" value="Unassembled WGS sequence"/>
</dbReference>
<dbReference type="CDD" id="cd05233">
    <property type="entry name" value="SDR_c"/>
    <property type="match status" value="1"/>
</dbReference>
<dbReference type="SUPFAM" id="SSF51735">
    <property type="entry name" value="NAD(P)-binding Rossmann-fold domains"/>
    <property type="match status" value="1"/>
</dbReference>
<dbReference type="PANTHER" id="PTHR43115">
    <property type="entry name" value="DEHYDROGENASE/REDUCTASE SDR FAMILY MEMBER 11"/>
    <property type="match status" value="1"/>
</dbReference>
<dbReference type="InterPro" id="IPR036291">
    <property type="entry name" value="NAD(P)-bd_dom_sf"/>
</dbReference>
<dbReference type="Pfam" id="PF00106">
    <property type="entry name" value="adh_short"/>
    <property type="match status" value="1"/>
</dbReference>
<name>A0A9D1YTY1_9MICO</name>
<proteinExistence type="inferred from homology"/>
<organism evidence="3 4">
    <name type="scientific">Candidatus Agrococcus pullicola</name>
    <dbReference type="NCBI Taxonomy" id="2838429"/>
    <lineage>
        <taxon>Bacteria</taxon>
        <taxon>Bacillati</taxon>
        <taxon>Actinomycetota</taxon>
        <taxon>Actinomycetes</taxon>
        <taxon>Micrococcales</taxon>
        <taxon>Microbacteriaceae</taxon>
        <taxon>Agrococcus</taxon>
    </lineage>
</organism>
<dbReference type="InterPro" id="IPR002347">
    <property type="entry name" value="SDR_fam"/>
</dbReference>
<comment type="caution">
    <text evidence="3">The sequence shown here is derived from an EMBL/GenBank/DDBJ whole genome shotgun (WGS) entry which is preliminary data.</text>
</comment>
<dbReference type="EMBL" id="DXDC01000060">
    <property type="protein sequence ID" value="HIY65067.1"/>
    <property type="molecule type" value="Genomic_DNA"/>
</dbReference>
<sequence length="241" mass="25300">MRVAWVTGASSGMGAASAEALAADGFAVALTGRRGASLEAVAERIRSKGGTVLSVPADVTDRGALQQAIARINETLGEIEIVVLSAGVNTPRRHWDALTSSEVRAIVDVNLMGVVEPVELVLPSMRRSGRGQFVLISSWSAWRFSPGAGVGYSASKQALAAVAETINAQEGVSGIRACHLCPGDVDTGFLAYRPQQPNEDDRRHMLAATDVARAVSFVATSPADVCINELVITPTTNLAYR</sequence>
<comment type="similarity">
    <text evidence="1">Belongs to the short-chain dehydrogenases/reductases (SDR) family.</text>
</comment>
<reference evidence="3" key="2">
    <citation type="submission" date="2021-04" db="EMBL/GenBank/DDBJ databases">
        <authorList>
            <person name="Gilroy R."/>
        </authorList>
    </citation>
    <scope>NUCLEOTIDE SEQUENCE</scope>
    <source>
        <strain evidence="3">ChiGjej1B1-98</strain>
    </source>
</reference>
<gene>
    <name evidence="3" type="ORF">H9830_02160</name>
</gene>